<proteinExistence type="predicted"/>
<keyword evidence="4" id="KW-1185">Reference proteome</keyword>
<dbReference type="AlphaFoldDB" id="A0A5C8KVD4"/>
<dbReference type="PROSITE" id="PS50222">
    <property type="entry name" value="EF_HAND_2"/>
    <property type="match status" value="1"/>
</dbReference>
<dbReference type="GO" id="GO:0005509">
    <property type="term" value="F:calcium ion binding"/>
    <property type="evidence" value="ECO:0007669"/>
    <property type="project" value="InterPro"/>
</dbReference>
<dbReference type="InterPro" id="IPR002048">
    <property type="entry name" value="EF_hand_dom"/>
</dbReference>
<keyword evidence="1" id="KW-0732">Signal</keyword>
<feature type="domain" description="EF-hand" evidence="2">
    <location>
        <begin position="67"/>
        <end position="102"/>
    </location>
</feature>
<dbReference type="Gene3D" id="1.10.238.10">
    <property type="entry name" value="EF-hand"/>
    <property type="match status" value="1"/>
</dbReference>
<organism evidence="3 4">
    <name type="scientific">Alkalisalibacterium limincola</name>
    <dbReference type="NCBI Taxonomy" id="2699169"/>
    <lineage>
        <taxon>Bacteria</taxon>
        <taxon>Pseudomonadati</taxon>
        <taxon>Pseudomonadota</taxon>
        <taxon>Gammaproteobacteria</taxon>
        <taxon>Lysobacterales</taxon>
        <taxon>Lysobacteraceae</taxon>
        <taxon>Alkalisalibacterium</taxon>
    </lineage>
</organism>
<feature type="signal peptide" evidence="1">
    <location>
        <begin position="1"/>
        <end position="25"/>
    </location>
</feature>
<dbReference type="InterPro" id="IPR011992">
    <property type="entry name" value="EF-hand-dom_pair"/>
</dbReference>
<comment type="caution">
    <text evidence="3">The sequence shown here is derived from an EMBL/GenBank/DDBJ whole genome shotgun (WGS) entry which is preliminary data.</text>
</comment>
<dbReference type="SUPFAM" id="SSF47473">
    <property type="entry name" value="EF-hand"/>
    <property type="match status" value="1"/>
</dbReference>
<sequence length="107" mass="11580">MKMNKLSASMIAATFALGLSATAIAADDDWLQDPEPSYHGETDTGADVSFEELDVNGDGYIHQADVPADHELSNLFAQYDLDGDGRLSRAEFELYAGEDHVDSEPAE</sequence>
<evidence type="ECO:0000259" key="2">
    <source>
        <dbReference type="PROSITE" id="PS50222"/>
    </source>
</evidence>
<dbReference type="EMBL" id="VRTS01000001">
    <property type="protein sequence ID" value="TXK66004.1"/>
    <property type="molecule type" value="Genomic_DNA"/>
</dbReference>
<reference evidence="3 4" key="1">
    <citation type="submission" date="2019-08" db="EMBL/GenBank/DDBJ databases">
        <authorList>
            <person name="Karlyshev A.V."/>
        </authorList>
    </citation>
    <scope>NUCLEOTIDE SEQUENCE [LARGE SCALE GENOMIC DNA]</scope>
    <source>
        <strain evidence="3 4">Alg18-2.2</strain>
    </source>
</reference>
<gene>
    <name evidence="3" type="ORF">FU658_02800</name>
</gene>
<dbReference type="PROSITE" id="PS00018">
    <property type="entry name" value="EF_HAND_1"/>
    <property type="match status" value="1"/>
</dbReference>
<dbReference type="InterPro" id="IPR018247">
    <property type="entry name" value="EF_Hand_1_Ca_BS"/>
</dbReference>
<protein>
    <submittedName>
        <fullName evidence="3">EF-hand domain-containing protein</fullName>
    </submittedName>
</protein>
<name>A0A5C8KVD4_9GAMM</name>
<dbReference type="Proteomes" id="UP000321248">
    <property type="component" value="Unassembled WGS sequence"/>
</dbReference>
<evidence type="ECO:0000313" key="3">
    <source>
        <dbReference type="EMBL" id="TXK66004.1"/>
    </source>
</evidence>
<dbReference type="RefSeq" id="WP_147890677.1">
    <property type="nucleotide sequence ID" value="NZ_VRTS01000001.1"/>
</dbReference>
<feature type="chain" id="PRO_5023045167" evidence="1">
    <location>
        <begin position="26"/>
        <end position="107"/>
    </location>
</feature>
<dbReference type="OrthoDB" id="6027778at2"/>
<dbReference type="Pfam" id="PF13202">
    <property type="entry name" value="EF-hand_5"/>
    <property type="match status" value="2"/>
</dbReference>
<accession>A0A5C8KVD4</accession>
<evidence type="ECO:0000313" key="4">
    <source>
        <dbReference type="Proteomes" id="UP000321248"/>
    </source>
</evidence>
<evidence type="ECO:0000256" key="1">
    <source>
        <dbReference type="SAM" id="SignalP"/>
    </source>
</evidence>